<dbReference type="GO" id="GO:0032259">
    <property type="term" value="P:methylation"/>
    <property type="evidence" value="ECO:0007669"/>
    <property type="project" value="UniProtKB-KW"/>
</dbReference>
<dbReference type="SUPFAM" id="SSF53335">
    <property type="entry name" value="S-adenosyl-L-methionine-dependent methyltransferases"/>
    <property type="match status" value="1"/>
</dbReference>
<dbReference type="InterPro" id="IPR041698">
    <property type="entry name" value="Methyltransf_25"/>
</dbReference>
<feature type="domain" description="Methyltransferase" evidence="1">
    <location>
        <begin position="36"/>
        <end position="131"/>
    </location>
</feature>
<dbReference type="InterPro" id="IPR029063">
    <property type="entry name" value="SAM-dependent_MTases_sf"/>
</dbReference>
<keyword evidence="2" id="KW-0489">Methyltransferase</keyword>
<sequence length="190" mass="21338">MKGRESGMPDDTYWETFFKPRCILETLDCKESRGDVVEFGCGYGTFTLPAAQLVTGRVFALDIEPSMVAETMRKAREAGLTNVVARERDFVAEGTGLPDVSVGHAMLFNILHIENPVGLLTEARRVLMPCGKVSVIHWRRDIKTPRGPSMAIRPSPEQCREWGEQAGLRFVRFDPLSCCTYHFGLVMERP</sequence>
<dbReference type="CDD" id="cd02440">
    <property type="entry name" value="AdoMet_MTases"/>
    <property type="match status" value="1"/>
</dbReference>
<dbReference type="RefSeq" id="WP_406698469.1">
    <property type="nucleotide sequence ID" value="NZ_CP155447.1"/>
</dbReference>
<reference evidence="2" key="1">
    <citation type="submission" date="2024-05" db="EMBL/GenBank/DDBJ databases">
        <title>Planctomycetes of the genus Singulisphaera possess chitinolytic capabilities.</title>
        <authorList>
            <person name="Ivanova A."/>
        </authorList>
    </citation>
    <scope>NUCLEOTIDE SEQUENCE</scope>
    <source>
        <strain evidence="2">Ch08T</strain>
    </source>
</reference>
<organism evidence="2">
    <name type="scientific">Singulisphaera sp. Ch08</name>
    <dbReference type="NCBI Taxonomy" id="3120278"/>
    <lineage>
        <taxon>Bacteria</taxon>
        <taxon>Pseudomonadati</taxon>
        <taxon>Planctomycetota</taxon>
        <taxon>Planctomycetia</taxon>
        <taxon>Isosphaerales</taxon>
        <taxon>Isosphaeraceae</taxon>
        <taxon>Singulisphaera</taxon>
    </lineage>
</organism>
<dbReference type="Gene3D" id="3.40.50.150">
    <property type="entry name" value="Vaccinia Virus protein VP39"/>
    <property type="match status" value="1"/>
</dbReference>
<dbReference type="GO" id="GO:0008168">
    <property type="term" value="F:methyltransferase activity"/>
    <property type="evidence" value="ECO:0007669"/>
    <property type="project" value="UniProtKB-KW"/>
</dbReference>
<protein>
    <submittedName>
        <fullName evidence="2">Class I SAM-dependent methyltransferase</fullName>
        <ecNumber evidence="2">2.1.-.-</ecNumber>
    </submittedName>
</protein>
<proteinExistence type="predicted"/>
<gene>
    <name evidence="2" type="ORF">V5E97_06280</name>
</gene>
<dbReference type="EC" id="2.1.-.-" evidence="2"/>
<dbReference type="Pfam" id="PF13649">
    <property type="entry name" value="Methyltransf_25"/>
    <property type="match status" value="1"/>
</dbReference>
<evidence type="ECO:0000313" key="2">
    <source>
        <dbReference type="EMBL" id="XBH05625.1"/>
    </source>
</evidence>
<accession>A0AAU7CKE6</accession>
<evidence type="ECO:0000259" key="1">
    <source>
        <dbReference type="Pfam" id="PF13649"/>
    </source>
</evidence>
<keyword evidence="2" id="KW-0808">Transferase</keyword>
<dbReference type="EMBL" id="CP155447">
    <property type="protein sequence ID" value="XBH05625.1"/>
    <property type="molecule type" value="Genomic_DNA"/>
</dbReference>
<name>A0AAU7CKE6_9BACT</name>
<dbReference type="AlphaFoldDB" id="A0AAU7CKE6"/>